<dbReference type="Gene3D" id="3.40.50.280">
    <property type="entry name" value="Cobalamin-binding domain"/>
    <property type="match status" value="1"/>
</dbReference>
<sequence>MADTTQQVADGFCSEQARLPRSLGWEPGKRQAVDQGPLQGVARLVRAIETEIIPRLVLARRDNEQYAQGISIVAPHNISDAHVNEMTTLILGDESEDAAAYIAAMLKAGVNVEEVYLGLLTPVARRLGEMWVADFIDFTQVTIGVGRLQMLLRRFSPEFMGELDESGCRQRILLLPAPGEQHFFGVTMVAEFFRRAGWEVWCDSSHAVQDVVALVSHQSFSIAGFSLSSLTRKEALAAQIHAVRRNSLNKSIGILVGGSAFVDDHDLAGLIGADAMATDGRQAVDRAEDILGLLGLKC</sequence>
<proteinExistence type="predicted"/>
<dbReference type="EMBL" id="SNYW01000007">
    <property type="protein sequence ID" value="TDQ82949.1"/>
    <property type="molecule type" value="Genomic_DNA"/>
</dbReference>
<dbReference type="Pfam" id="PF02310">
    <property type="entry name" value="B12-binding"/>
    <property type="match status" value="1"/>
</dbReference>
<organism evidence="2 3">
    <name type="scientific">Dongia mobilis</name>
    <dbReference type="NCBI Taxonomy" id="578943"/>
    <lineage>
        <taxon>Bacteria</taxon>
        <taxon>Pseudomonadati</taxon>
        <taxon>Pseudomonadota</taxon>
        <taxon>Alphaproteobacteria</taxon>
        <taxon>Rhodospirillales</taxon>
        <taxon>Dongiaceae</taxon>
        <taxon>Dongia</taxon>
    </lineage>
</organism>
<dbReference type="AlphaFoldDB" id="A0A4R6WT53"/>
<dbReference type="InterPro" id="IPR006158">
    <property type="entry name" value="Cobalamin-bd"/>
</dbReference>
<dbReference type="GO" id="GO:0046872">
    <property type="term" value="F:metal ion binding"/>
    <property type="evidence" value="ECO:0007669"/>
    <property type="project" value="InterPro"/>
</dbReference>
<evidence type="ECO:0000313" key="3">
    <source>
        <dbReference type="Proteomes" id="UP000295783"/>
    </source>
</evidence>
<dbReference type="SUPFAM" id="SSF52242">
    <property type="entry name" value="Cobalamin (vitamin B12)-binding domain"/>
    <property type="match status" value="1"/>
</dbReference>
<accession>A0A4R6WT53</accession>
<evidence type="ECO:0000259" key="1">
    <source>
        <dbReference type="PROSITE" id="PS51332"/>
    </source>
</evidence>
<gene>
    <name evidence="2" type="ORF">A8950_1231</name>
</gene>
<dbReference type="InterPro" id="IPR036724">
    <property type="entry name" value="Cobalamin-bd_sf"/>
</dbReference>
<feature type="domain" description="B12-binding" evidence="1">
    <location>
        <begin position="169"/>
        <end position="298"/>
    </location>
</feature>
<name>A0A4R6WT53_9PROT</name>
<dbReference type="GO" id="GO:0031419">
    <property type="term" value="F:cobalamin binding"/>
    <property type="evidence" value="ECO:0007669"/>
    <property type="project" value="InterPro"/>
</dbReference>
<keyword evidence="3" id="KW-1185">Reference proteome</keyword>
<protein>
    <submittedName>
        <fullName evidence="2">Methanogenic corrinoid protein MtbC1</fullName>
    </submittedName>
</protein>
<dbReference type="PROSITE" id="PS51332">
    <property type="entry name" value="B12_BINDING"/>
    <property type="match status" value="1"/>
</dbReference>
<dbReference type="Proteomes" id="UP000295783">
    <property type="component" value="Unassembled WGS sequence"/>
</dbReference>
<evidence type="ECO:0000313" key="2">
    <source>
        <dbReference type="EMBL" id="TDQ82949.1"/>
    </source>
</evidence>
<comment type="caution">
    <text evidence="2">The sequence shown here is derived from an EMBL/GenBank/DDBJ whole genome shotgun (WGS) entry which is preliminary data.</text>
</comment>
<dbReference type="RefSeq" id="WP_166645025.1">
    <property type="nucleotide sequence ID" value="NZ_SNYW01000007.1"/>
</dbReference>
<reference evidence="2 3" key="1">
    <citation type="submission" date="2019-03" db="EMBL/GenBank/DDBJ databases">
        <title>Genomic Encyclopedia of Type Strains, Phase III (KMG-III): the genomes of soil and plant-associated and newly described type strains.</title>
        <authorList>
            <person name="Whitman W."/>
        </authorList>
    </citation>
    <scope>NUCLEOTIDE SEQUENCE [LARGE SCALE GENOMIC DNA]</scope>
    <source>
        <strain evidence="2 3">CGMCC 1.7660</strain>
    </source>
</reference>